<feature type="domain" description="FHA" evidence="2">
    <location>
        <begin position="612"/>
        <end position="661"/>
    </location>
</feature>
<dbReference type="SMART" id="SM00240">
    <property type="entry name" value="FHA"/>
    <property type="match status" value="1"/>
</dbReference>
<dbReference type="InterPro" id="IPR001849">
    <property type="entry name" value="PH_domain"/>
</dbReference>
<dbReference type="SUPFAM" id="SSF49879">
    <property type="entry name" value="SMAD/FHA domain"/>
    <property type="match status" value="1"/>
</dbReference>
<evidence type="ECO:0000256" key="1">
    <source>
        <dbReference type="SAM" id="MobiDB-lite"/>
    </source>
</evidence>
<reference evidence="4 6" key="2">
    <citation type="submission" date="2018-03" db="EMBL/GenBank/DDBJ databases">
        <authorList>
            <person name="Fogelqvist J."/>
        </authorList>
    </citation>
    <scope>NUCLEOTIDE SEQUENCE [LARGE SCALE GENOMIC DNA]</scope>
</reference>
<dbReference type="PROSITE" id="PS50006">
    <property type="entry name" value="FHA_DOMAIN"/>
    <property type="match status" value="1"/>
</dbReference>
<dbReference type="InterPro" id="IPR008984">
    <property type="entry name" value="SMAD_FHA_dom_sf"/>
</dbReference>
<dbReference type="Proteomes" id="UP000290189">
    <property type="component" value="Unassembled WGS sequence"/>
</dbReference>
<evidence type="ECO:0000313" key="6">
    <source>
        <dbReference type="Proteomes" id="UP000290189"/>
    </source>
</evidence>
<dbReference type="SUPFAM" id="SSF50729">
    <property type="entry name" value="PH domain-like"/>
    <property type="match status" value="1"/>
</dbReference>
<dbReference type="STRING" id="37360.A0A0G4J6Z4"/>
<dbReference type="EMBL" id="CDSF01000144">
    <property type="protein sequence ID" value="CEP03378.1"/>
    <property type="molecule type" value="Genomic_DNA"/>
</dbReference>
<evidence type="ECO:0000259" key="2">
    <source>
        <dbReference type="PROSITE" id="PS50006"/>
    </source>
</evidence>
<dbReference type="PANTHER" id="PTHR23308">
    <property type="entry name" value="NUCLEAR INHIBITOR OF PROTEIN PHOSPHATASE-1"/>
    <property type="match status" value="1"/>
</dbReference>
<dbReference type="CDD" id="cd00060">
    <property type="entry name" value="FHA"/>
    <property type="match status" value="1"/>
</dbReference>
<dbReference type="Pfam" id="PF00498">
    <property type="entry name" value="FHA"/>
    <property type="match status" value="1"/>
</dbReference>
<keyword evidence="5" id="KW-1185">Reference proteome</keyword>
<sequence length="739" mass="82221">MTTSKPGLFDELPETSFAGDQDADFGVSSNMDVSTASVLERLRYLPYRPDQPGLTQYETVAGPTFEGYVLLQAASSLLPTKDWRRTFIQIENGYLLSRKLDTDTSYVNRFPISFTMSSLDVAKEDLVSSFNDVEFTEFDMDVKIASEAINSAIRKRRSEVENHYKEFLENEIAEHVCKVVTPDNILIVKCESEEQRIQLIEGIERSLRPLLGEELWGQKVAASRKVAPVMKKQLFLQRYRIEMILKSLSDAGLVNACTSMLASGSKQFQGVVEITEIDVDGGTESANFFLILHDESLYWFDSSTSKRPKSYLPLSYASVSMDTNLIRNGVWSLTVKTLLRNVSFKAKHAVAMCEWLLAIQKTIDACKYDHRKSTQVPSDAGSSLVTPRSPRHKRLSLFSGMLRNVVSDTNSDRVHDDDSLLKDPEKNDISKVLARVIDLRVSGFTFQELLKSDESSLSVFRHFLDGTCEHTLLDCLLSIHTCAAKEPVQLAQAELLALRYLGKKSPDHLPHLPPEIGSAVENALASNQGALGINVFDDLKNWIVPRLETAFTRFKSTNQFRTVVQRLMQVGTDDRDVHGFDNPVSMQLALVLSNDQDKGRHVVTLDPGKSQVTLGRDESNDIVLNDKHVSRLHIRIAYSNSHAEVFDLGSSTGAIVNGIQTVHAPLLPGDTIVIGSTTIKFELRESRMRRGSRLLAGMLKRLGSPRTSSSANQGLPRGNSSANLVRSNSGGNCQDSEDQ</sequence>
<reference evidence="3 5" key="1">
    <citation type="submission" date="2015-02" db="EMBL/GenBank/DDBJ databases">
        <authorList>
            <person name="Chooi Y.-H."/>
        </authorList>
    </citation>
    <scope>NUCLEOTIDE SEQUENCE [LARGE SCALE GENOMIC DNA]</scope>
    <source>
        <strain evidence="3">E3</strain>
    </source>
</reference>
<name>A0A0G4J6Z4_PLABS</name>
<feature type="compositionally biased region" description="Polar residues" evidence="1">
    <location>
        <begin position="705"/>
        <end position="739"/>
    </location>
</feature>
<dbReference type="Proteomes" id="UP000039324">
    <property type="component" value="Unassembled WGS sequence"/>
</dbReference>
<dbReference type="OrthoDB" id="2538319at2759"/>
<dbReference type="InterPro" id="IPR036305">
    <property type="entry name" value="RGS_sf"/>
</dbReference>
<keyword evidence="4" id="KW-0496">Mitochondrion</keyword>
<dbReference type="Gene3D" id="2.60.200.20">
    <property type="match status" value="1"/>
</dbReference>
<organism evidence="3 5">
    <name type="scientific">Plasmodiophora brassicae</name>
    <name type="common">Clubroot disease agent</name>
    <dbReference type="NCBI Taxonomy" id="37360"/>
    <lineage>
        <taxon>Eukaryota</taxon>
        <taxon>Sar</taxon>
        <taxon>Rhizaria</taxon>
        <taxon>Endomyxa</taxon>
        <taxon>Phytomyxea</taxon>
        <taxon>Plasmodiophorida</taxon>
        <taxon>Plasmodiophoridae</taxon>
        <taxon>Plasmodiophora</taxon>
    </lineage>
</organism>
<dbReference type="InterPro" id="IPR000253">
    <property type="entry name" value="FHA_dom"/>
</dbReference>
<dbReference type="EMBL" id="OVEO01000004">
    <property type="protein sequence ID" value="SPQ95615.1"/>
    <property type="molecule type" value="Genomic_DNA"/>
</dbReference>
<evidence type="ECO:0000313" key="3">
    <source>
        <dbReference type="EMBL" id="CEP03378.1"/>
    </source>
</evidence>
<dbReference type="SMART" id="SM00233">
    <property type="entry name" value="PH"/>
    <property type="match status" value="2"/>
</dbReference>
<dbReference type="InterPro" id="IPR044926">
    <property type="entry name" value="RGS_subdomain_2"/>
</dbReference>
<dbReference type="Gene3D" id="2.30.29.30">
    <property type="entry name" value="Pleckstrin-homology domain (PH domain)/Phosphotyrosine-binding domain (PTB)"/>
    <property type="match status" value="1"/>
</dbReference>
<evidence type="ECO:0000313" key="4">
    <source>
        <dbReference type="EMBL" id="SPQ95615.1"/>
    </source>
</evidence>
<evidence type="ECO:0000313" key="5">
    <source>
        <dbReference type="Proteomes" id="UP000039324"/>
    </source>
</evidence>
<dbReference type="InterPro" id="IPR050923">
    <property type="entry name" value="Cell_Proc_Reg/RNA_Proc"/>
</dbReference>
<accession>A0A0G4J6Z4</accession>
<dbReference type="AlphaFoldDB" id="A0A0G4J6Z4"/>
<dbReference type="Gene3D" id="1.10.167.10">
    <property type="entry name" value="Regulator of G-protein Signalling 4, domain 2"/>
    <property type="match status" value="1"/>
</dbReference>
<gene>
    <name evidence="3" type="ORF">PBRA_003138</name>
    <name evidence="4" type="ORF">PLBR_LOCUS2830</name>
</gene>
<dbReference type="InterPro" id="IPR011993">
    <property type="entry name" value="PH-like_dom_sf"/>
</dbReference>
<dbReference type="SUPFAM" id="SSF48097">
    <property type="entry name" value="Regulator of G-protein signaling, RGS"/>
    <property type="match status" value="1"/>
</dbReference>
<feature type="region of interest" description="Disordered" evidence="1">
    <location>
        <begin position="700"/>
        <end position="739"/>
    </location>
</feature>
<geneLocation type="mitochondrion" evidence="4"/>
<proteinExistence type="predicted"/>
<protein>
    <recommendedName>
        <fullName evidence="2">FHA domain-containing protein</fullName>
    </recommendedName>
</protein>